<keyword evidence="2 8" id="KW-0858">Xylan degradation</keyword>
<comment type="caution">
    <text evidence="15">The sequence shown here is derived from an EMBL/GenBank/DDBJ whole genome shotgun (WGS) entry which is preliminary data.</text>
</comment>
<dbReference type="AlphaFoldDB" id="A0A831QP05"/>
<dbReference type="Pfam" id="PF07488">
    <property type="entry name" value="Glyco_hydro_67M"/>
    <property type="match status" value="1"/>
</dbReference>
<feature type="domain" description="Glycosyl hydrolase family 67 C-terminal" evidence="13">
    <location>
        <begin position="473"/>
        <end position="698"/>
    </location>
</feature>
<dbReference type="EC" id="3.2.1.131" evidence="10"/>
<sequence length="724" mass="82895">MKFLRLLLLLILLPYGQLKAQSLEDYKLWLDYSPVQNTDLAADYLKITRSIYVDDADPILAKAKNELTTALPQLLGKKLVFTNQILPENSLVIALYENLPKELKEQTKAEIENSTDEGFLIKSIDLKGKSKIIISAKKEIGILYGVFRFLHLMQSHQDLNAISIADSPKIDIRMLNHWDNLDRTVERGYAGFSLWNWQKLPDYIDERYIDYARANASIGINATALTNVNANALVLTPMYLEKVEALANVFRNYGIKVYLTARFSAPIEIGNLKTADPLDREVRKWWKDKAKEIYARIPDFGGFLVKANSEGQPGPQNYGRNHVDGANMMAEALKPYGGNVIWRAFVYSEHDDTDRAKQAYDEFLPYDGKFMDNVLVQVKNGPIDFQPREPFHPMFGALEKTPLVMEFQITQEYLGFSTHLVFLPKLFEEVLDSDTYRKGKGSTVAKVIDGSLYGNTLTGMAGVSNIGNDLNWTGHPFAQANWYGFGRLAWDPYLSSDNIAEEWIRATYSNDENFIQPVKKMMLTSREAVVNYMSPLGLHHIFDTGHHYGPGPWVDNLGRPDWNPVYYHKADSLGIGFDRTPTGSNATEQYADEVAKMFNDTDKIPERDLLWFHHLPWDYTLNNGETLWNGMALQYQEGVDQVEEMIRTWDSMKSFLTESQYNEVAMLLKIQLKEAKWWRDACLLYFQKFSDRPLPAGVEKPTQTLEHFKSLKFPFAPGIRPSWD</sequence>
<dbReference type="SUPFAM" id="SSF55545">
    <property type="entry name" value="beta-N-acetylhexosaminidase-like domain"/>
    <property type="match status" value="1"/>
</dbReference>
<feature type="domain" description="Alpha glucuronidase N-terminal" evidence="12">
    <location>
        <begin position="28"/>
        <end position="149"/>
    </location>
</feature>
<keyword evidence="6 10" id="KW-0624">Polysaccharide degradation</keyword>
<evidence type="ECO:0000256" key="6">
    <source>
        <dbReference type="ARBA" id="ARBA00023326"/>
    </source>
</evidence>
<evidence type="ECO:0000256" key="5">
    <source>
        <dbReference type="ARBA" id="ARBA00023295"/>
    </source>
</evidence>
<evidence type="ECO:0000259" key="14">
    <source>
        <dbReference type="Pfam" id="PF07488"/>
    </source>
</evidence>
<comment type="subunit">
    <text evidence="10">Homodimer.</text>
</comment>
<evidence type="ECO:0000256" key="8">
    <source>
        <dbReference type="PIRNR" id="PIRNR029900"/>
    </source>
</evidence>
<dbReference type="Gene3D" id="3.90.1330.10">
    <property type="entry name" value="Alpha-glucuronidase, C-terminal domain"/>
    <property type="match status" value="1"/>
</dbReference>
<comment type="similarity">
    <text evidence="1 8 10">Belongs to the glycosyl hydrolase 67 family.</text>
</comment>
<dbReference type="Pfam" id="PF03648">
    <property type="entry name" value="Glyco_hydro_67N"/>
    <property type="match status" value="1"/>
</dbReference>
<feature type="active site" description="Proton donor" evidence="9">
    <location>
        <position position="310"/>
    </location>
</feature>
<keyword evidence="11" id="KW-0732">Signal</keyword>
<feature type="chain" id="PRO_5032380968" description="Xylan alpha-1,2-glucuronidase" evidence="11">
    <location>
        <begin position="21"/>
        <end position="724"/>
    </location>
</feature>
<evidence type="ECO:0000256" key="3">
    <source>
        <dbReference type="ARBA" id="ARBA00022801"/>
    </source>
</evidence>
<dbReference type="InterPro" id="IPR011099">
    <property type="entry name" value="Glyco_hydro_67_C"/>
</dbReference>
<feature type="active site" description="Proton acceptor" evidence="9">
    <location>
        <position position="412"/>
    </location>
</feature>
<comment type="catalytic activity">
    <reaction evidence="7 10">
        <text>Hydrolysis of (1-&gt;2)-alpha-D-(4-O-methyl)glucuronosyl links in the main chain of hardwood xylans.</text>
        <dbReference type="EC" id="3.2.1.131"/>
    </reaction>
</comment>
<keyword evidence="3 8" id="KW-0378">Hydrolase</keyword>
<dbReference type="InterPro" id="IPR011100">
    <property type="entry name" value="Glyco_hydro_67_cat"/>
</dbReference>
<dbReference type="InterPro" id="IPR005154">
    <property type="entry name" value="Glyco_hydro_67_aGlcAse_N"/>
</dbReference>
<dbReference type="GO" id="GO:2000886">
    <property type="term" value="P:glucuronoxylan catabolic process"/>
    <property type="evidence" value="ECO:0007669"/>
    <property type="project" value="UniProtKB-ARBA"/>
</dbReference>
<accession>A0A831QP05</accession>
<dbReference type="InterPro" id="IPR029018">
    <property type="entry name" value="Hex-like_dom2"/>
</dbReference>
<dbReference type="PANTHER" id="PTHR39207:SF1">
    <property type="entry name" value="ALPHA-GLUCURONIDASE A"/>
    <property type="match status" value="1"/>
</dbReference>
<evidence type="ECO:0000256" key="2">
    <source>
        <dbReference type="ARBA" id="ARBA00022651"/>
    </source>
</evidence>
<evidence type="ECO:0000256" key="1">
    <source>
        <dbReference type="ARBA" id="ARBA00008833"/>
    </source>
</evidence>
<feature type="domain" description="Glycosyl hydrolase family 67 catalytic" evidence="14">
    <location>
        <begin position="153"/>
        <end position="472"/>
    </location>
</feature>
<evidence type="ECO:0000256" key="4">
    <source>
        <dbReference type="ARBA" id="ARBA00023277"/>
    </source>
</evidence>
<dbReference type="InterPro" id="IPR037054">
    <property type="entry name" value="A-glucoronidase_C_sf"/>
</dbReference>
<evidence type="ECO:0000256" key="10">
    <source>
        <dbReference type="RuleBase" id="RU361198"/>
    </source>
</evidence>
<dbReference type="GO" id="GO:0033939">
    <property type="term" value="F:xylan alpha-1,2-glucuronosidase activity"/>
    <property type="evidence" value="ECO:0007669"/>
    <property type="project" value="UniProtKB-EC"/>
</dbReference>
<evidence type="ECO:0000256" key="11">
    <source>
        <dbReference type="SAM" id="SignalP"/>
    </source>
</evidence>
<dbReference type="GO" id="GO:0046559">
    <property type="term" value="F:alpha-glucuronidase activity"/>
    <property type="evidence" value="ECO:0007669"/>
    <property type="project" value="InterPro"/>
</dbReference>
<dbReference type="PIRSF" id="PIRSF029900">
    <property type="entry name" value="Alpha-glucuronds"/>
    <property type="match status" value="1"/>
</dbReference>
<feature type="signal peptide" evidence="11">
    <location>
        <begin position="1"/>
        <end position="20"/>
    </location>
</feature>
<dbReference type="Proteomes" id="UP000886191">
    <property type="component" value="Unassembled WGS sequence"/>
</dbReference>
<evidence type="ECO:0000259" key="13">
    <source>
        <dbReference type="Pfam" id="PF07477"/>
    </source>
</evidence>
<name>A0A831QP05_9FLAO</name>
<organism evidence="15">
    <name type="scientific">Pricia antarctica</name>
    <dbReference type="NCBI Taxonomy" id="641691"/>
    <lineage>
        <taxon>Bacteria</taxon>
        <taxon>Pseudomonadati</taxon>
        <taxon>Bacteroidota</taxon>
        <taxon>Flavobacteriia</taxon>
        <taxon>Flavobacteriales</taxon>
        <taxon>Flavobacteriaceae</taxon>
        <taxon>Pricia</taxon>
    </lineage>
</organism>
<proteinExistence type="inferred from homology"/>
<dbReference type="GO" id="GO:0005576">
    <property type="term" value="C:extracellular region"/>
    <property type="evidence" value="ECO:0007669"/>
    <property type="project" value="InterPro"/>
</dbReference>
<evidence type="ECO:0000259" key="12">
    <source>
        <dbReference type="Pfam" id="PF03648"/>
    </source>
</evidence>
<dbReference type="PANTHER" id="PTHR39207">
    <property type="entry name" value="ALPHA-GLUCURONIDASE A"/>
    <property type="match status" value="1"/>
</dbReference>
<evidence type="ECO:0000256" key="7">
    <source>
        <dbReference type="ARBA" id="ARBA00052795"/>
    </source>
</evidence>
<feature type="active site" description="Proton acceptor" evidence="9">
    <location>
        <position position="384"/>
    </location>
</feature>
<evidence type="ECO:0000256" key="9">
    <source>
        <dbReference type="PIRSR" id="PIRSR029900-1"/>
    </source>
</evidence>
<dbReference type="SUPFAM" id="SSF51445">
    <property type="entry name" value="(Trans)glycosidases"/>
    <property type="match status" value="1"/>
</dbReference>
<dbReference type="InterPro" id="IPR017853">
    <property type="entry name" value="GH"/>
</dbReference>
<dbReference type="Gene3D" id="3.30.379.10">
    <property type="entry name" value="Chitobiase/beta-hexosaminidase domain 2-like"/>
    <property type="match status" value="1"/>
</dbReference>
<dbReference type="Pfam" id="PF07477">
    <property type="entry name" value="Glyco_hydro_67C"/>
    <property type="match status" value="1"/>
</dbReference>
<keyword evidence="4 10" id="KW-0119">Carbohydrate metabolism</keyword>
<keyword evidence="5 8" id="KW-0326">Glycosidase</keyword>
<protein>
    <recommendedName>
        <fullName evidence="10">Xylan alpha-1,2-glucuronidase</fullName>
        <ecNumber evidence="10">3.2.1.131</ecNumber>
    </recommendedName>
</protein>
<dbReference type="EMBL" id="DRGL01000054">
    <property type="protein sequence ID" value="HEA22254.1"/>
    <property type="molecule type" value="Genomic_DNA"/>
</dbReference>
<dbReference type="Gene3D" id="3.20.20.80">
    <property type="entry name" value="Glycosidases"/>
    <property type="match status" value="1"/>
</dbReference>
<evidence type="ECO:0000313" key="15">
    <source>
        <dbReference type="EMBL" id="HEA22254.1"/>
    </source>
</evidence>
<reference evidence="15" key="1">
    <citation type="journal article" date="2020" name="mSystems">
        <title>Genome- and Community-Level Interaction Insights into Carbon Utilization and Element Cycling Functions of Hydrothermarchaeota in Hydrothermal Sediment.</title>
        <authorList>
            <person name="Zhou Z."/>
            <person name="Liu Y."/>
            <person name="Xu W."/>
            <person name="Pan J."/>
            <person name="Luo Z.H."/>
            <person name="Li M."/>
        </authorList>
    </citation>
    <scope>NUCLEOTIDE SEQUENCE [LARGE SCALE GENOMIC DNA]</scope>
    <source>
        <strain evidence="15">HyVt-345</strain>
    </source>
</reference>
<dbReference type="InterPro" id="IPR011395">
    <property type="entry name" value="Glyco_hydro_67_aGlcAse"/>
</dbReference>
<dbReference type="FunFam" id="3.20.20.80:FF:000096">
    <property type="entry name" value="Xylan alpha-1,2-glucuronidase"/>
    <property type="match status" value="1"/>
</dbReference>
<gene>
    <name evidence="15" type="ORF">ENH87_15230</name>
</gene>